<accession>A0ABW5QWA9</accession>
<evidence type="ECO:0000259" key="1">
    <source>
        <dbReference type="Pfam" id="PF06276"/>
    </source>
</evidence>
<dbReference type="Proteomes" id="UP001597493">
    <property type="component" value="Unassembled WGS sequence"/>
</dbReference>
<organism evidence="2 3">
    <name type="scientific">Paenibacillus thailandensis</name>
    <dbReference type="NCBI Taxonomy" id="393250"/>
    <lineage>
        <taxon>Bacteria</taxon>
        <taxon>Bacillati</taxon>
        <taxon>Bacillota</taxon>
        <taxon>Bacilli</taxon>
        <taxon>Bacillales</taxon>
        <taxon>Paenibacillaceae</taxon>
        <taxon>Paenibacillus</taxon>
    </lineage>
</organism>
<feature type="domain" description="Aerobactin siderophore biosynthesis IucA/IucC-like C-terminal" evidence="1">
    <location>
        <begin position="67"/>
        <end position="214"/>
    </location>
</feature>
<sequence>MPTAIQSSFTNEEIVNLTGQFRLTAEASPDRAHSIPSALLLEDESCTAYIDRTSELFGAPPRLVAGSLFAKRYSFLTVIPALYAMTMYDKGMDVSAGNGHVESSLRDNGTWLPKLRLTDWRVITPTDADRRAFRDEVIRTIFAENISKVWRTVSRTAKTSAATLWENTAVNVYWLYEKKISEGASPSQLARIRDDYAYLLTAPAALFGEKTNPLAKFDSPKRPVPDSGQPIRIRRTCCLYYRTSDEPSYCSVCPKNNHAEAT</sequence>
<dbReference type="InterPro" id="IPR022770">
    <property type="entry name" value="IucA/IucC-like_C"/>
</dbReference>
<dbReference type="EMBL" id="JBHUMY010000011">
    <property type="protein sequence ID" value="MFD2660801.1"/>
    <property type="molecule type" value="Genomic_DNA"/>
</dbReference>
<protein>
    <submittedName>
        <fullName evidence="2">IucA/IucC family C-terminal-domain containing protein</fullName>
    </submittedName>
</protein>
<dbReference type="Pfam" id="PF06276">
    <property type="entry name" value="FhuF"/>
    <property type="match status" value="1"/>
</dbReference>
<gene>
    <name evidence="2" type="ORF">ACFSW5_11140</name>
</gene>
<keyword evidence="3" id="KW-1185">Reference proteome</keyword>
<evidence type="ECO:0000313" key="2">
    <source>
        <dbReference type="EMBL" id="MFD2660801.1"/>
    </source>
</evidence>
<reference evidence="3" key="1">
    <citation type="journal article" date="2019" name="Int. J. Syst. Evol. Microbiol.">
        <title>The Global Catalogue of Microorganisms (GCM) 10K type strain sequencing project: providing services to taxonomists for standard genome sequencing and annotation.</title>
        <authorList>
            <consortium name="The Broad Institute Genomics Platform"/>
            <consortium name="The Broad Institute Genome Sequencing Center for Infectious Disease"/>
            <person name="Wu L."/>
            <person name="Ma J."/>
        </authorList>
    </citation>
    <scope>NUCLEOTIDE SEQUENCE [LARGE SCALE GENOMIC DNA]</scope>
    <source>
        <strain evidence="3">TISTR 1827</strain>
    </source>
</reference>
<dbReference type="RefSeq" id="WP_379272739.1">
    <property type="nucleotide sequence ID" value="NZ_JBHUGT010000045.1"/>
</dbReference>
<name>A0ABW5QWA9_9BACL</name>
<evidence type="ECO:0000313" key="3">
    <source>
        <dbReference type="Proteomes" id="UP001597493"/>
    </source>
</evidence>
<comment type="caution">
    <text evidence="2">The sequence shown here is derived from an EMBL/GenBank/DDBJ whole genome shotgun (WGS) entry which is preliminary data.</text>
</comment>
<proteinExistence type="predicted"/>